<dbReference type="RefSeq" id="XP_001545511.1">
    <property type="nucleotide sequence ID" value="XM_001545461.2"/>
</dbReference>
<dbReference type="Proteomes" id="UP000001798">
    <property type="component" value="Chromosome 12"/>
</dbReference>
<protein>
    <submittedName>
        <fullName evidence="1">Uncharacterized protein</fullName>
    </submittedName>
</protein>
<name>A0A384K034_BOTFB</name>
<organism evidence="1 2">
    <name type="scientific">Botryotinia fuckeliana (strain B05.10)</name>
    <name type="common">Noble rot fungus</name>
    <name type="synonym">Botrytis cinerea</name>
    <dbReference type="NCBI Taxonomy" id="332648"/>
    <lineage>
        <taxon>Eukaryota</taxon>
        <taxon>Fungi</taxon>
        <taxon>Dikarya</taxon>
        <taxon>Ascomycota</taxon>
        <taxon>Pezizomycotina</taxon>
        <taxon>Leotiomycetes</taxon>
        <taxon>Helotiales</taxon>
        <taxon>Sclerotiniaceae</taxon>
        <taxon>Botrytis</taxon>
    </lineage>
</organism>
<evidence type="ECO:0000313" key="1">
    <source>
        <dbReference type="EMBL" id="ATZ55994.1"/>
    </source>
</evidence>
<reference evidence="1 2" key="3">
    <citation type="journal article" date="2017" name="Mol. Plant Pathol.">
        <title>A gapless genome sequence of the fungus Botrytis cinerea.</title>
        <authorList>
            <person name="Van Kan J.A."/>
            <person name="Stassen J.H."/>
            <person name="Mosbach A."/>
            <person name="Van Der Lee T.A."/>
            <person name="Faino L."/>
            <person name="Farmer A.D."/>
            <person name="Papasotiriou D.G."/>
            <person name="Zhou S."/>
            <person name="Seidl M.F."/>
            <person name="Cottam E."/>
            <person name="Edel D."/>
            <person name="Hahn M."/>
            <person name="Schwartz D.C."/>
            <person name="Dietrich R.A."/>
            <person name="Widdison S."/>
            <person name="Scalliet G."/>
        </authorList>
    </citation>
    <scope>NUCLEOTIDE SEQUENCE [LARGE SCALE GENOMIC DNA]</scope>
    <source>
        <strain evidence="1 2">B05.10</strain>
    </source>
</reference>
<sequence length="270" mass="30370">MSQFSVSSPTYQKARTSGKQLLTYIKCNNPREKDYPKQSLLRNYKALLDNNWNAEEETSMAMAVIQPLYVYLNVLNIPTGVESWEAFEIVHKKENFDLDDLKGPIPHYALAMNFTHGVIVAYNSMSPYQAELLKDVKSPIIPDLSRWSDIAYLQWAEVCKSHGTEMSNLKYVIRHHVTNQITSQVIKEVLEKRGESLTPSGCVVSMGDGNGHGTALLGTPNGKGVAWLLAQHKETFKDMTIISVEIFSSKSRDPANKSPLFNLSFRIGQE</sequence>
<gene>
    <name evidence="1" type="ORF">BCIN_12g05350</name>
</gene>
<proteinExistence type="predicted"/>
<dbReference type="AlphaFoldDB" id="A0A384K034"/>
<dbReference type="KEGG" id="bfu:BCIN_12g05350"/>
<dbReference type="OrthoDB" id="5337308at2759"/>
<reference evidence="1 2" key="2">
    <citation type="journal article" date="2012" name="Eukaryot. Cell">
        <title>Genome update of Botrytis cinerea strains B05.10 and T4.</title>
        <authorList>
            <person name="Staats M."/>
            <person name="van Kan J.A."/>
        </authorList>
    </citation>
    <scope>NUCLEOTIDE SEQUENCE [LARGE SCALE GENOMIC DNA]</scope>
    <source>
        <strain evidence="1 2">B05.10</strain>
    </source>
</reference>
<accession>A0A384K034</accession>
<dbReference type="VEuPathDB" id="FungiDB:Bcin12g05350"/>
<evidence type="ECO:0000313" key="2">
    <source>
        <dbReference type="Proteomes" id="UP000001798"/>
    </source>
</evidence>
<dbReference type="EMBL" id="CP009816">
    <property type="protein sequence ID" value="ATZ55994.1"/>
    <property type="molecule type" value="Genomic_DNA"/>
</dbReference>
<reference evidence="1 2" key="1">
    <citation type="journal article" date="2011" name="PLoS Genet.">
        <title>Genomic analysis of the necrotrophic fungal pathogens Sclerotinia sclerotiorum and Botrytis cinerea.</title>
        <authorList>
            <person name="Amselem J."/>
            <person name="Cuomo C.A."/>
            <person name="van Kan J.A."/>
            <person name="Viaud M."/>
            <person name="Benito E.P."/>
            <person name="Couloux A."/>
            <person name="Coutinho P.M."/>
            <person name="de Vries R.P."/>
            <person name="Dyer P.S."/>
            <person name="Fillinger S."/>
            <person name="Fournier E."/>
            <person name="Gout L."/>
            <person name="Hahn M."/>
            <person name="Kohn L."/>
            <person name="Lapalu N."/>
            <person name="Plummer K.M."/>
            <person name="Pradier J.M."/>
            <person name="Quevillon E."/>
            <person name="Sharon A."/>
            <person name="Simon A."/>
            <person name="ten Have A."/>
            <person name="Tudzynski B."/>
            <person name="Tudzynski P."/>
            <person name="Wincker P."/>
            <person name="Andrew M."/>
            <person name="Anthouard V."/>
            <person name="Beever R.E."/>
            <person name="Beffa R."/>
            <person name="Benoit I."/>
            <person name="Bouzid O."/>
            <person name="Brault B."/>
            <person name="Chen Z."/>
            <person name="Choquer M."/>
            <person name="Collemare J."/>
            <person name="Cotton P."/>
            <person name="Danchin E.G."/>
            <person name="Da Silva C."/>
            <person name="Gautier A."/>
            <person name="Giraud C."/>
            <person name="Giraud T."/>
            <person name="Gonzalez C."/>
            <person name="Grossetete S."/>
            <person name="Guldener U."/>
            <person name="Henrissat B."/>
            <person name="Howlett B.J."/>
            <person name="Kodira C."/>
            <person name="Kretschmer M."/>
            <person name="Lappartient A."/>
            <person name="Leroch M."/>
            <person name="Levis C."/>
            <person name="Mauceli E."/>
            <person name="Neuveglise C."/>
            <person name="Oeser B."/>
            <person name="Pearson M."/>
            <person name="Poulain J."/>
            <person name="Poussereau N."/>
            <person name="Quesneville H."/>
            <person name="Rascle C."/>
            <person name="Schumacher J."/>
            <person name="Segurens B."/>
            <person name="Sexton A."/>
            <person name="Silva E."/>
            <person name="Sirven C."/>
            <person name="Soanes D.M."/>
            <person name="Talbot N.J."/>
            <person name="Templeton M."/>
            <person name="Yandava C."/>
            <person name="Yarden O."/>
            <person name="Zeng Q."/>
            <person name="Rollins J.A."/>
            <person name="Lebrun M.H."/>
            <person name="Dickman M."/>
        </authorList>
    </citation>
    <scope>NUCLEOTIDE SEQUENCE [LARGE SCALE GENOMIC DNA]</scope>
    <source>
        <strain evidence="1 2">B05.10</strain>
    </source>
</reference>
<dbReference type="GeneID" id="5425973"/>
<keyword evidence="2" id="KW-1185">Reference proteome</keyword>